<keyword evidence="1" id="KW-0732">Signal</keyword>
<feature type="chain" id="PRO_5014798573" evidence="1">
    <location>
        <begin position="20"/>
        <end position="105"/>
    </location>
</feature>
<dbReference type="AlphaFoldDB" id="A0A2M4B0L2"/>
<name>A0A2M4B0L2_9DIPT</name>
<dbReference type="EMBL" id="GGFK01013249">
    <property type="protein sequence ID" value="MBW46570.1"/>
    <property type="molecule type" value="Transcribed_RNA"/>
</dbReference>
<evidence type="ECO:0000256" key="1">
    <source>
        <dbReference type="SAM" id="SignalP"/>
    </source>
</evidence>
<proteinExistence type="predicted"/>
<organism evidence="2">
    <name type="scientific">Anopheles triannulatus</name>
    <dbReference type="NCBI Taxonomy" id="58253"/>
    <lineage>
        <taxon>Eukaryota</taxon>
        <taxon>Metazoa</taxon>
        <taxon>Ecdysozoa</taxon>
        <taxon>Arthropoda</taxon>
        <taxon>Hexapoda</taxon>
        <taxon>Insecta</taxon>
        <taxon>Pterygota</taxon>
        <taxon>Neoptera</taxon>
        <taxon>Endopterygota</taxon>
        <taxon>Diptera</taxon>
        <taxon>Nematocera</taxon>
        <taxon>Culicoidea</taxon>
        <taxon>Culicidae</taxon>
        <taxon>Anophelinae</taxon>
        <taxon>Anopheles</taxon>
    </lineage>
</organism>
<accession>A0A2M4B0L2</accession>
<feature type="signal peptide" evidence="1">
    <location>
        <begin position="1"/>
        <end position="19"/>
    </location>
</feature>
<sequence>MMLLLLLLLLLAIDTATDGRAITIRLLRILTTTHGRRFHNNVRMRLARITAISGKCRYWLHFVTVTDGDSGRSGAAILVAWVSSAFHAHTTILLLPCAIRSHNRH</sequence>
<evidence type="ECO:0000313" key="2">
    <source>
        <dbReference type="EMBL" id="MBW46570.1"/>
    </source>
</evidence>
<reference evidence="2" key="1">
    <citation type="submission" date="2018-01" db="EMBL/GenBank/DDBJ databases">
        <title>An insight into the sialome of Amazonian anophelines.</title>
        <authorList>
            <person name="Ribeiro J.M."/>
            <person name="Scarpassa V."/>
            <person name="Calvo E."/>
        </authorList>
    </citation>
    <scope>NUCLEOTIDE SEQUENCE</scope>
    <source>
        <tissue evidence="2">Salivary glands</tissue>
    </source>
</reference>
<protein>
    <submittedName>
        <fullName evidence="2">Putative secreted protein</fullName>
    </submittedName>
</protein>